<sequence length="128" mass="14562">MAQRDAVIKKMVELMRSGATMLAETCPLCNAPLLRLPSGEVQCPIHGRVFVAKTEEEVAEASVLGVLTELEKTASTILSRYVKTFKERNPSAEDLKFIIHWLDVLERIERIKTTLTQYRTSEKEKEKK</sequence>
<gene>
    <name evidence="1" type="ORF">EYH02_04240</name>
</gene>
<evidence type="ECO:0000313" key="2">
    <source>
        <dbReference type="Proteomes" id="UP000605805"/>
    </source>
</evidence>
<proteinExistence type="predicted"/>
<dbReference type="AlphaFoldDB" id="A0A833DTT8"/>
<organism evidence="1 2">
    <name type="scientific">Ignisphaera aggregans</name>
    <dbReference type="NCBI Taxonomy" id="334771"/>
    <lineage>
        <taxon>Archaea</taxon>
        <taxon>Thermoproteota</taxon>
        <taxon>Thermoprotei</taxon>
        <taxon>Desulfurococcales</taxon>
        <taxon>Desulfurococcaceae</taxon>
        <taxon>Ignisphaera</taxon>
    </lineage>
</organism>
<protein>
    <recommendedName>
        <fullName evidence="3">Sjogrens syndrome scleroderma autoantigen 1</fullName>
    </recommendedName>
</protein>
<dbReference type="Proteomes" id="UP000605805">
    <property type="component" value="Unassembled WGS sequence"/>
</dbReference>
<dbReference type="EMBL" id="DQTV01000076">
    <property type="protein sequence ID" value="HIP57260.1"/>
    <property type="molecule type" value="Genomic_DNA"/>
</dbReference>
<dbReference type="NCBIfam" id="NF001647">
    <property type="entry name" value="PRK00420.1-4"/>
    <property type="match status" value="1"/>
</dbReference>
<dbReference type="Pfam" id="PF06677">
    <property type="entry name" value="Auto_anti-p27"/>
    <property type="match status" value="1"/>
</dbReference>
<dbReference type="InterPro" id="IPR009563">
    <property type="entry name" value="SSSCA1"/>
</dbReference>
<evidence type="ECO:0008006" key="3">
    <source>
        <dbReference type="Google" id="ProtNLM"/>
    </source>
</evidence>
<reference evidence="1" key="1">
    <citation type="journal article" date="2020" name="ISME J.">
        <title>Gammaproteobacteria mediating utilization of methyl-, sulfur- and petroleum organic compounds in deep ocean hydrothermal plumes.</title>
        <authorList>
            <person name="Zhou Z."/>
            <person name="Liu Y."/>
            <person name="Pan J."/>
            <person name="Cron B.R."/>
            <person name="Toner B.M."/>
            <person name="Anantharaman K."/>
            <person name="Breier J.A."/>
            <person name="Dick G.J."/>
            <person name="Li M."/>
        </authorList>
    </citation>
    <scope>NUCLEOTIDE SEQUENCE</scope>
    <source>
        <strain evidence="1">SZUA-1435</strain>
    </source>
</reference>
<comment type="caution">
    <text evidence="1">The sequence shown here is derived from an EMBL/GenBank/DDBJ whole genome shotgun (WGS) entry which is preliminary data.</text>
</comment>
<evidence type="ECO:0000313" key="1">
    <source>
        <dbReference type="EMBL" id="HIP57260.1"/>
    </source>
</evidence>
<accession>A0A833DTT8</accession>
<name>A0A833DTT8_9CREN</name>